<dbReference type="PANTHER" id="PTHR24394:SF29">
    <property type="entry name" value="MYONEURIN"/>
    <property type="match status" value="1"/>
</dbReference>
<dbReference type="GO" id="GO:0005634">
    <property type="term" value="C:nucleus"/>
    <property type="evidence" value="ECO:0007669"/>
    <property type="project" value="UniProtKB-SubCell"/>
</dbReference>
<dbReference type="FunFam" id="3.30.160.60:FF:002343">
    <property type="entry name" value="Zinc finger protein 33A"/>
    <property type="match status" value="1"/>
</dbReference>
<dbReference type="PANTHER" id="PTHR24394">
    <property type="entry name" value="ZINC FINGER PROTEIN"/>
    <property type="match status" value="1"/>
</dbReference>
<keyword evidence="10" id="KW-1185">Reference proteome</keyword>
<sequence>VHTGERPYACPQCGKTFTHSSNLLLHRRTHAGARPHECPTCAKAFVSDACLQKHLQSHAGHAAMPPLLPAPAAAP</sequence>
<comment type="caution">
    <text evidence="9">The sequence shown here is derived from an EMBL/GenBank/DDBJ whole genome shotgun (WGS) entry which is preliminary data.</text>
</comment>
<accession>A0A7K8UQN3</accession>
<feature type="non-terminal residue" evidence="9">
    <location>
        <position position="75"/>
    </location>
</feature>
<feature type="domain" description="C2H2-type" evidence="8">
    <location>
        <begin position="36"/>
        <end position="63"/>
    </location>
</feature>
<dbReference type="SMART" id="SM00355">
    <property type="entry name" value="ZnF_C2H2"/>
    <property type="match status" value="2"/>
</dbReference>
<dbReference type="PROSITE" id="PS00028">
    <property type="entry name" value="ZINC_FINGER_C2H2_1"/>
    <property type="match status" value="2"/>
</dbReference>
<protein>
    <submittedName>
        <fullName evidence="9">ZN628 protein</fullName>
    </submittedName>
</protein>
<dbReference type="Gene3D" id="3.30.160.60">
    <property type="entry name" value="Classic Zinc Finger"/>
    <property type="match status" value="2"/>
</dbReference>
<keyword evidence="5" id="KW-0862">Zinc</keyword>
<evidence type="ECO:0000256" key="3">
    <source>
        <dbReference type="ARBA" id="ARBA00022737"/>
    </source>
</evidence>
<dbReference type="OrthoDB" id="9439903at2759"/>
<dbReference type="Pfam" id="PF00096">
    <property type="entry name" value="zf-C2H2"/>
    <property type="match status" value="2"/>
</dbReference>
<dbReference type="InterPro" id="IPR036236">
    <property type="entry name" value="Znf_C2H2_sf"/>
</dbReference>
<dbReference type="Proteomes" id="UP000569728">
    <property type="component" value="Unassembled WGS sequence"/>
</dbReference>
<gene>
    <name evidence="9" type="primary">Znf628_2</name>
    <name evidence="9" type="ORF">OCEOCE_R15741</name>
</gene>
<evidence type="ECO:0000256" key="4">
    <source>
        <dbReference type="ARBA" id="ARBA00022771"/>
    </source>
</evidence>
<dbReference type="AlphaFoldDB" id="A0A7K8UQN3"/>
<evidence type="ECO:0000256" key="2">
    <source>
        <dbReference type="ARBA" id="ARBA00022723"/>
    </source>
</evidence>
<organism evidence="9 10">
    <name type="scientific">Oceanites oceanicus</name>
    <name type="common">Wilson's storm petrel</name>
    <name type="synonym">Procellaria oceanica</name>
    <dbReference type="NCBI Taxonomy" id="79653"/>
    <lineage>
        <taxon>Eukaryota</taxon>
        <taxon>Metazoa</taxon>
        <taxon>Chordata</taxon>
        <taxon>Craniata</taxon>
        <taxon>Vertebrata</taxon>
        <taxon>Euteleostomi</taxon>
        <taxon>Archelosauria</taxon>
        <taxon>Archosauria</taxon>
        <taxon>Dinosauria</taxon>
        <taxon>Saurischia</taxon>
        <taxon>Theropoda</taxon>
        <taxon>Coelurosauria</taxon>
        <taxon>Aves</taxon>
        <taxon>Neognathae</taxon>
        <taxon>Neoaves</taxon>
        <taxon>Aequornithes</taxon>
        <taxon>Procellariiformes</taxon>
        <taxon>Hydrobatidae</taxon>
        <taxon>Oceanites</taxon>
    </lineage>
</organism>
<feature type="domain" description="C2H2-type" evidence="8">
    <location>
        <begin position="8"/>
        <end position="35"/>
    </location>
</feature>
<dbReference type="InterPro" id="IPR013087">
    <property type="entry name" value="Znf_C2H2_type"/>
</dbReference>
<dbReference type="SUPFAM" id="SSF57667">
    <property type="entry name" value="beta-beta-alpha zinc fingers"/>
    <property type="match status" value="1"/>
</dbReference>
<comment type="subcellular location">
    <subcellularLocation>
        <location evidence="1">Nucleus</location>
    </subcellularLocation>
</comment>
<dbReference type="PROSITE" id="PS50157">
    <property type="entry name" value="ZINC_FINGER_C2H2_2"/>
    <property type="match status" value="2"/>
</dbReference>
<keyword evidence="4 7" id="KW-0863">Zinc-finger</keyword>
<keyword evidence="6" id="KW-0539">Nucleus</keyword>
<feature type="non-terminal residue" evidence="9">
    <location>
        <position position="1"/>
    </location>
</feature>
<evidence type="ECO:0000256" key="5">
    <source>
        <dbReference type="ARBA" id="ARBA00022833"/>
    </source>
</evidence>
<evidence type="ECO:0000256" key="6">
    <source>
        <dbReference type="ARBA" id="ARBA00023242"/>
    </source>
</evidence>
<dbReference type="GO" id="GO:0008270">
    <property type="term" value="F:zinc ion binding"/>
    <property type="evidence" value="ECO:0007669"/>
    <property type="project" value="UniProtKB-KW"/>
</dbReference>
<evidence type="ECO:0000259" key="8">
    <source>
        <dbReference type="PROSITE" id="PS50157"/>
    </source>
</evidence>
<evidence type="ECO:0000313" key="9">
    <source>
        <dbReference type="EMBL" id="NXF56500.1"/>
    </source>
</evidence>
<evidence type="ECO:0000256" key="1">
    <source>
        <dbReference type="ARBA" id="ARBA00004123"/>
    </source>
</evidence>
<name>A0A7K8UQN3_OCEOC</name>
<evidence type="ECO:0000313" key="10">
    <source>
        <dbReference type="Proteomes" id="UP000569728"/>
    </source>
</evidence>
<reference evidence="9 10" key="1">
    <citation type="submission" date="2019-09" db="EMBL/GenBank/DDBJ databases">
        <title>Bird 10,000 Genomes (B10K) Project - Family phase.</title>
        <authorList>
            <person name="Zhang G."/>
        </authorList>
    </citation>
    <scope>NUCLEOTIDE SEQUENCE [LARGE SCALE GENOMIC DNA]</scope>
    <source>
        <strain evidence="9">B10K-CU-031-11</strain>
        <tissue evidence="9">Muscle</tissue>
    </source>
</reference>
<evidence type="ECO:0000256" key="7">
    <source>
        <dbReference type="PROSITE-ProRule" id="PRU00042"/>
    </source>
</evidence>
<dbReference type="EMBL" id="VWZA01006464">
    <property type="protein sequence ID" value="NXF56500.1"/>
    <property type="molecule type" value="Genomic_DNA"/>
</dbReference>
<keyword evidence="2" id="KW-0479">Metal-binding</keyword>
<dbReference type="GO" id="GO:0000981">
    <property type="term" value="F:DNA-binding transcription factor activity, RNA polymerase II-specific"/>
    <property type="evidence" value="ECO:0007669"/>
    <property type="project" value="TreeGrafter"/>
</dbReference>
<dbReference type="FunFam" id="3.30.160.60:FF:001088">
    <property type="entry name" value="Zinc finger protein 628"/>
    <property type="match status" value="1"/>
</dbReference>
<keyword evidence="3" id="KW-0677">Repeat</keyword>
<proteinExistence type="predicted"/>